<dbReference type="Gene3D" id="2.160.20.60">
    <property type="entry name" value="Glutamate synthase, alpha subunit, C-terminal domain"/>
    <property type="match status" value="1"/>
</dbReference>
<gene>
    <name evidence="1" type="ORF">S03H2_36198</name>
</gene>
<dbReference type="EMBL" id="BARU01022199">
    <property type="protein sequence ID" value="GAH54052.1"/>
    <property type="molecule type" value="Genomic_DNA"/>
</dbReference>
<dbReference type="GO" id="GO:0016491">
    <property type="term" value="F:oxidoreductase activity"/>
    <property type="evidence" value="ECO:0007669"/>
    <property type="project" value="InterPro"/>
</dbReference>
<comment type="caution">
    <text evidence="1">The sequence shown here is derived from an EMBL/GenBank/DDBJ whole genome shotgun (WGS) entry which is preliminary data.</text>
</comment>
<feature type="non-terminal residue" evidence="1">
    <location>
        <position position="47"/>
    </location>
</feature>
<name>X1GA20_9ZZZZ</name>
<organism evidence="1">
    <name type="scientific">marine sediment metagenome</name>
    <dbReference type="NCBI Taxonomy" id="412755"/>
    <lineage>
        <taxon>unclassified sequences</taxon>
        <taxon>metagenomes</taxon>
        <taxon>ecological metagenomes</taxon>
    </lineage>
</organism>
<sequence>MGANTHDVRIDVYGSSGDYLASGIDGAEVFVHGNAQDQLAQIMKDGT</sequence>
<evidence type="ECO:0000313" key="1">
    <source>
        <dbReference type="EMBL" id="GAH54052.1"/>
    </source>
</evidence>
<evidence type="ECO:0008006" key="2">
    <source>
        <dbReference type="Google" id="ProtNLM"/>
    </source>
</evidence>
<dbReference type="SUPFAM" id="SSF69336">
    <property type="entry name" value="Alpha subunit of glutamate synthase, C-terminal domain"/>
    <property type="match status" value="1"/>
</dbReference>
<dbReference type="InterPro" id="IPR036485">
    <property type="entry name" value="Glu_synth_asu_C_sf"/>
</dbReference>
<reference evidence="1" key="1">
    <citation type="journal article" date="2014" name="Front. Microbiol.">
        <title>High frequency of phylogenetically diverse reductive dehalogenase-homologous genes in deep subseafloor sedimentary metagenomes.</title>
        <authorList>
            <person name="Kawai M."/>
            <person name="Futagami T."/>
            <person name="Toyoda A."/>
            <person name="Takaki Y."/>
            <person name="Nishi S."/>
            <person name="Hori S."/>
            <person name="Arai W."/>
            <person name="Tsubouchi T."/>
            <person name="Morono Y."/>
            <person name="Uchiyama I."/>
            <person name="Ito T."/>
            <person name="Fujiyama A."/>
            <person name="Inagaki F."/>
            <person name="Takami H."/>
        </authorList>
    </citation>
    <scope>NUCLEOTIDE SEQUENCE</scope>
    <source>
        <strain evidence="1">Expedition CK06-06</strain>
    </source>
</reference>
<accession>X1GA20</accession>
<protein>
    <recommendedName>
        <fullName evidence="2">Glutamate synthase alpha subunit C-terminal domain-containing protein</fullName>
    </recommendedName>
</protein>
<proteinExistence type="predicted"/>
<dbReference type="AlphaFoldDB" id="X1GA20"/>